<dbReference type="GO" id="GO:0008270">
    <property type="term" value="F:zinc ion binding"/>
    <property type="evidence" value="ECO:0007669"/>
    <property type="project" value="UniProtKB-UniRule"/>
</dbReference>
<dbReference type="GO" id="GO:0006508">
    <property type="term" value="P:proteolysis"/>
    <property type="evidence" value="ECO:0007669"/>
    <property type="project" value="UniProtKB-KW"/>
</dbReference>
<dbReference type="STRING" id="929713.NIASO_06520"/>
<organism evidence="10 11">
    <name type="scientific">Niabella soli DSM 19437</name>
    <dbReference type="NCBI Taxonomy" id="929713"/>
    <lineage>
        <taxon>Bacteria</taxon>
        <taxon>Pseudomonadati</taxon>
        <taxon>Bacteroidota</taxon>
        <taxon>Chitinophagia</taxon>
        <taxon>Chitinophagales</taxon>
        <taxon>Chitinophagaceae</taxon>
        <taxon>Niabella</taxon>
    </lineage>
</organism>
<dbReference type="Pfam" id="PF01427">
    <property type="entry name" value="Peptidase_M15"/>
    <property type="match status" value="1"/>
</dbReference>
<evidence type="ECO:0000256" key="4">
    <source>
        <dbReference type="ARBA" id="ARBA00022801"/>
    </source>
</evidence>
<dbReference type="GO" id="GO:0071555">
    <property type="term" value="P:cell wall organization"/>
    <property type="evidence" value="ECO:0007669"/>
    <property type="project" value="UniProtKB-KW"/>
</dbReference>
<feature type="binding site" evidence="9">
    <location>
        <position position="148"/>
    </location>
    <ligand>
        <name>Zn(2+)</name>
        <dbReference type="ChEBI" id="CHEBI:29105"/>
        <note>catalytic</note>
    </ligand>
</feature>
<dbReference type="EC" id="3.4.13.22" evidence="9"/>
<gene>
    <name evidence="10" type="ORF">NIASO_06520</name>
</gene>
<evidence type="ECO:0000313" key="10">
    <source>
        <dbReference type="EMBL" id="AHF14906.1"/>
    </source>
</evidence>
<dbReference type="GO" id="GO:0160237">
    <property type="term" value="F:D-Ala-D-Ala dipeptidase activity"/>
    <property type="evidence" value="ECO:0007669"/>
    <property type="project" value="UniProtKB-EC"/>
</dbReference>
<keyword evidence="8" id="KW-0961">Cell wall biogenesis/degradation</keyword>
<comment type="cofactor">
    <cofactor evidence="9">
        <name>Zn(2+)</name>
        <dbReference type="ChEBI" id="CHEBI:29105"/>
    </cofactor>
    <text evidence="9">Binds 1 zinc ion per subunit.</text>
</comment>
<dbReference type="Proteomes" id="UP000003586">
    <property type="component" value="Chromosome"/>
</dbReference>
<evidence type="ECO:0000256" key="7">
    <source>
        <dbReference type="ARBA" id="ARBA00023049"/>
    </source>
</evidence>
<evidence type="ECO:0000256" key="8">
    <source>
        <dbReference type="ARBA" id="ARBA00023316"/>
    </source>
</evidence>
<comment type="similarity">
    <text evidence="9">Belongs to the peptidase M15D family.</text>
</comment>
<keyword evidence="7 9" id="KW-0482">Metalloprotease</keyword>
<feature type="binding site" evidence="9">
    <location>
        <position position="216"/>
    </location>
    <ligand>
        <name>Zn(2+)</name>
        <dbReference type="ChEBI" id="CHEBI:29105"/>
        <note>catalytic</note>
    </ligand>
</feature>
<keyword evidence="5 9" id="KW-0862">Zinc</keyword>
<dbReference type="InterPro" id="IPR000755">
    <property type="entry name" value="A_A_dipeptidase"/>
</dbReference>
<dbReference type="EMBL" id="CP007035">
    <property type="protein sequence ID" value="AHF14906.1"/>
    <property type="molecule type" value="Genomic_DNA"/>
</dbReference>
<comment type="catalytic activity">
    <reaction evidence="1 9">
        <text>D-alanyl-D-alanine + H2O = 2 D-alanine</text>
        <dbReference type="Rhea" id="RHEA:20661"/>
        <dbReference type="ChEBI" id="CHEBI:15377"/>
        <dbReference type="ChEBI" id="CHEBI:57416"/>
        <dbReference type="ChEBI" id="CHEBI:57822"/>
        <dbReference type="EC" id="3.4.13.22"/>
    </reaction>
</comment>
<evidence type="ECO:0000313" key="11">
    <source>
        <dbReference type="Proteomes" id="UP000003586"/>
    </source>
</evidence>
<evidence type="ECO:0000256" key="1">
    <source>
        <dbReference type="ARBA" id="ARBA00001362"/>
    </source>
</evidence>
<keyword evidence="6 9" id="KW-0224">Dipeptidase</keyword>
<comment type="function">
    <text evidence="9">Catalyzes hydrolysis of the D-alanyl-D-alanine dipeptide.</text>
</comment>
<dbReference type="AlphaFoldDB" id="W0F0P3"/>
<dbReference type="SUPFAM" id="SSF55166">
    <property type="entry name" value="Hedgehog/DD-peptidase"/>
    <property type="match status" value="1"/>
</dbReference>
<dbReference type="eggNOG" id="COG2173">
    <property type="taxonomic scope" value="Bacteria"/>
</dbReference>
<keyword evidence="2 9" id="KW-0645">Protease</keyword>
<dbReference type="PANTHER" id="PTHR43126:SF1">
    <property type="entry name" value="D-ALANYL-D-ALANINE DIPEPTIDASE"/>
    <property type="match status" value="1"/>
</dbReference>
<feature type="binding site" evidence="9">
    <location>
        <position position="155"/>
    </location>
    <ligand>
        <name>Zn(2+)</name>
        <dbReference type="ChEBI" id="CHEBI:29105"/>
        <note>catalytic</note>
    </ligand>
</feature>
<dbReference type="HOGENOM" id="CLU_060744_1_2_10"/>
<sequence>MIYYRLGFMHISGKISLLLWFVVPSFLRAQETPFAVQHTLAQYKQAIKADDRNRMTELKSILPGVVYDLRYATTNNFMHRAMYPSNTHHTFLRMPAARALQRVQAALARQGFGLKIFDAYRPFSVTQHFWELVKDERYVANPARGSNHNRGTAVDLTIIDLKTGEELPMGTGFDNFTDSAHQDFKQLPPEMLRNRLLLKTLMGQQGFKPLNTEWWHYTFSDNNSYEVLDLSFKQLKKLQH</sequence>
<proteinExistence type="inferred from homology"/>
<dbReference type="RefSeq" id="WP_008585210.1">
    <property type="nucleotide sequence ID" value="NZ_CP007035.1"/>
</dbReference>
<dbReference type="KEGG" id="nso:NIASO_06520"/>
<feature type="active site" description="Proton donor/acceptor" evidence="9">
    <location>
        <position position="213"/>
    </location>
</feature>
<protein>
    <recommendedName>
        <fullName evidence="9">D-alanyl-D-alanine dipeptidase</fullName>
        <shortName evidence="9">D-Ala-D-Ala dipeptidase</shortName>
        <ecNumber evidence="9">3.4.13.22</ecNumber>
    </recommendedName>
</protein>
<keyword evidence="11" id="KW-1185">Reference proteome</keyword>
<dbReference type="CDD" id="cd14840">
    <property type="entry name" value="D-Ala-D-Ala_dipeptidase_Aad"/>
    <property type="match status" value="1"/>
</dbReference>
<keyword evidence="3 9" id="KW-0479">Metal-binding</keyword>
<evidence type="ECO:0000256" key="5">
    <source>
        <dbReference type="ARBA" id="ARBA00022833"/>
    </source>
</evidence>
<accession>W0F0P3</accession>
<dbReference type="PANTHER" id="PTHR43126">
    <property type="entry name" value="D-ALANYL-D-ALANINE DIPEPTIDASE"/>
    <property type="match status" value="1"/>
</dbReference>
<evidence type="ECO:0000256" key="9">
    <source>
        <dbReference type="HAMAP-Rule" id="MF_01924"/>
    </source>
</evidence>
<evidence type="ECO:0000256" key="3">
    <source>
        <dbReference type="ARBA" id="ARBA00022723"/>
    </source>
</evidence>
<evidence type="ECO:0000256" key="6">
    <source>
        <dbReference type="ARBA" id="ARBA00022997"/>
    </source>
</evidence>
<dbReference type="GO" id="GO:0008237">
    <property type="term" value="F:metallopeptidase activity"/>
    <property type="evidence" value="ECO:0007669"/>
    <property type="project" value="UniProtKB-KW"/>
</dbReference>
<keyword evidence="4 9" id="KW-0378">Hydrolase</keyword>
<name>W0F0P3_9BACT</name>
<reference evidence="10 11" key="1">
    <citation type="submission" date="2013-12" db="EMBL/GenBank/DDBJ databases">
        <authorList>
            <consortium name="DOE Joint Genome Institute"/>
            <person name="Eisen J."/>
            <person name="Huntemann M."/>
            <person name="Han J."/>
            <person name="Chen A."/>
            <person name="Kyrpides N."/>
            <person name="Mavromatis K."/>
            <person name="Markowitz V."/>
            <person name="Palaniappan K."/>
            <person name="Ivanova N."/>
            <person name="Schaumberg A."/>
            <person name="Pati A."/>
            <person name="Liolios K."/>
            <person name="Nordberg H.P."/>
            <person name="Cantor M.N."/>
            <person name="Hua S.X."/>
            <person name="Woyke T."/>
        </authorList>
    </citation>
    <scope>NUCLEOTIDE SEQUENCE [LARGE SCALE GENOMIC DNA]</scope>
    <source>
        <strain evidence="11">DSM 19437</strain>
    </source>
</reference>
<dbReference type="HAMAP" id="MF_01924">
    <property type="entry name" value="A_A_dipeptidase"/>
    <property type="match status" value="1"/>
</dbReference>
<evidence type="ECO:0000256" key="2">
    <source>
        <dbReference type="ARBA" id="ARBA00022670"/>
    </source>
</evidence>
<dbReference type="Gene3D" id="3.30.1380.10">
    <property type="match status" value="1"/>
</dbReference>
<feature type="site" description="Transition state stabilizer" evidence="9">
    <location>
        <position position="121"/>
    </location>
</feature>
<dbReference type="InterPro" id="IPR009045">
    <property type="entry name" value="Zn_M74/Hedgehog-like"/>
</dbReference>